<dbReference type="PANTHER" id="PTHR46300">
    <property type="entry name" value="P450, PUTATIVE (EUROFUNG)-RELATED-RELATED"/>
    <property type="match status" value="1"/>
</dbReference>
<dbReference type="PRINTS" id="PR00385">
    <property type="entry name" value="P450"/>
</dbReference>
<gene>
    <name evidence="9" type="ORF">DM02DRAFT_710112</name>
</gene>
<comment type="cofactor">
    <cofactor evidence="6">
        <name>heme</name>
        <dbReference type="ChEBI" id="CHEBI:30413"/>
    </cofactor>
</comment>
<dbReference type="Pfam" id="PF00067">
    <property type="entry name" value="p450"/>
    <property type="match status" value="1"/>
</dbReference>
<evidence type="ECO:0000256" key="3">
    <source>
        <dbReference type="ARBA" id="ARBA00023002"/>
    </source>
</evidence>
<keyword evidence="4 6" id="KW-0408">Iron</keyword>
<dbReference type="GO" id="GO:0016705">
    <property type="term" value="F:oxidoreductase activity, acting on paired donors, with incorporation or reduction of molecular oxygen"/>
    <property type="evidence" value="ECO:0007669"/>
    <property type="project" value="InterPro"/>
</dbReference>
<proteinExistence type="inferred from homology"/>
<dbReference type="AlphaFoldDB" id="A0A2V1DRA3"/>
<protein>
    <submittedName>
        <fullName evidence="9">Cytochrome P450</fullName>
    </submittedName>
</protein>
<evidence type="ECO:0000256" key="1">
    <source>
        <dbReference type="ARBA" id="ARBA00010617"/>
    </source>
</evidence>
<keyword evidence="6 7" id="KW-0349">Heme</keyword>
<keyword evidence="2 6" id="KW-0479">Metal-binding</keyword>
<keyword evidence="10" id="KW-1185">Reference proteome</keyword>
<dbReference type="CDD" id="cd11065">
    <property type="entry name" value="CYP64-like"/>
    <property type="match status" value="1"/>
</dbReference>
<dbReference type="PROSITE" id="PS00086">
    <property type="entry name" value="CYTOCHROME_P450"/>
    <property type="match status" value="1"/>
</dbReference>
<dbReference type="Proteomes" id="UP000244855">
    <property type="component" value="Unassembled WGS sequence"/>
</dbReference>
<feature type="transmembrane region" description="Helical" evidence="8">
    <location>
        <begin position="22"/>
        <end position="43"/>
    </location>
</feature>
<evidence type="ECO:0000313" key="9">
    <source>
        <dbReference type="EMBL" id="PVH99883.1"/>
    </source>
</evidence>
<reference evidence="9 10" key="1">
    <citation type="journal article" date="2018" name="Sci. Rep.">
        <title>Comparative genomics provides insights into the lifestyle and reveals functional heterogeneity of dark septate endophytic fungi.</title>
        <authorList>
            <person name="Knapp D.G."/>
            <person name="Nemeth J.B."/>
            <person name="Barry K."/>
            <person name="Hainaut M."/>
            <person name="Henrissat B."/>
            <person name="Johnson J."/>
            <person name="Kuo A."/>
            <person name="Lim J.H.P."/>
            <person name="Lipzen A."/>
            <person name="Nolan M."/>
            <person name="Ohm R.A."/>
            <person name="Tamas L."/>
            <person name="Grigoriev I.V."/>
            <person name="Spatafora J.W."/>
            <person name="Nagy L.G."/>
            <person name="Kovacs G.M."/>
        </authorList>
    </citation>
    <scope>NUCLEOTIDE SEQUENCE [LARGE SCALE GENOMIC DNA]</scope>
    <source>
        <strain evidence="9 10">DSE2036</strain>
    </source>
</reference>
<dbReference type="GO" id="GO:0004497">
    <property type="term" value="F:monooxygenase activity"/>
    <property type="evidence" value="ECO:0007669"/>
    <property type="project" value="UniProtKB-KW"/>
</dbReference>
<accession>A0A2V1DRA3</accession>
<dbReference type="OrthoDB" id="1103324at2759"/>
<feature type="binding site" description="axial binding residue" evidence="6">
    <location>
        <position position="476"/>
    </location>
    <ligand>
        <name>heme</name>
        <dbReference type="ChEBI" id="CHEBI:30413"/>
    </ligand>
    <ligandPart>
        <name>Fe</name>
        <dbReference type="ChEBI" id="CHEBI:18248"/>
    </ligandPart>
</feature>
<dbReference type="EMBL" id="KZ805383">
    <property type="protein sequence ID" value="PVH99883.1"/>
    <property type="molecule type" value="Genomic_DNA"/>
</dbReference>
<comment type="similarity">
    <text evidence="1 7">Belongs to the cytochrome P450 family.</text>
</comment>
<organism evidence="9 10">
    <name type="scientific">Periconia macrospinosa</name>
    <dbReference type="NCBI Taxonomy" id="97972"/>
    <lineage>
        <taxon>Eukaryota</taxon>
        <taxon>Fungi</taxon>
        <taxon>Dikarya</taxon>
        <taxon>Ascomycota</taxon>
        <taxon>Pezizomycotina</taxon>
        <taxon>Dothideomycetes</taxon>
        <taxon>Pleosporomycetidae</taxon>
        <taxon>Pleosporales</taxon>
        <taxon>Massarineae</taxon>
        <taxon>Periconiaceae</taxon>
        <taxon>Periconia</taxon>
    </lineage>
</organism>
<evidence type="ECO:0000256" key="5">
    <source>
        <dbReference type="ARBA" id="ARBA00023033"/>
    </source>
</evidence>
<evidence type="ECO:0000313" key="10">
    <source>
        <dbReference type="Proteomes" id="UP000244855"/>
    </source>
</evidence>
<keyword evidence="3 7" id="KW-0560">Oxidoreductase</keyword>
<evidence type="ECO:0000256" key="8">
    <source>
        <dbReference type="SAM" id="Phobius"/>
    </source>
</evidence>
<evidence type="ECO:0000256" key="7">
    <source>
        <dbReference type="RuleBase" id="RU000461"/>
    </source>
</evidence>
<dbReference type="InterPro" id="IPR002401">
    <property type="entry name" value="Cyt_P450_E_grp-I"/>
</dbReference>
<dbReference type="GO" id="GO:0005506">
    <property type="term" value="F:iron ion binding"/>
    <property type="evidence" value="ECO:0007669"/>
    <property type="project" value="InterPro"/>
</dbReference>
<dbReference type="STRING" id="97972.A0A2V1DRA3"/>
<keyword evidence="8" id="KW-0472">Membrane</keyword>
<dbReference type="SUPFAM" id="SSF48264">
    <property type="entry name" value="Cytochrome P450"/>
    <property type="match status" value="1"/>
</dbReference>
<dbReference type="PRINTS" id="PR00463">
    <property type="entry name" value="EP450I"/>
</dbReference>
<dbReference type="InterPro" id="IPR036396">
    <property type="entry name" value="Cyt_P450_sf"/>
</dbReference>
<evidence type="ECO:0000256" key="6">
    <source>
        <dbReference type="PIRSR" id="PIRSR602401-1"/>
    </source>
</evidence>
<evidence type="ECO:0000256" key="2">
    <source>
        <dbReference type="ARBA" id="ARBA00022723"/>
    </source>
</evidence>
<sequence length="556" mass="61954">MAIADVISKLCAAVSKASATQWIATTVAAIIVTTALTLIRWTLGTLRPKNFPPGPRITPGLGNLLQMPLSKPYLTFHKWFKSYGDLVGVKVGTGNMVIINSPDIVNELFDRRGAYYSGRPYNHILSKHVFPLPEDKAVTVLQYDDYYRRWRKSLNYILGPGGVNRVTPVLEAEAANFSRLCLDGGENYIRNLHYWALAGPIAITCGKRLENLPADYTETFVHGQDVLLELITPGVAPPVDVFPILKYVPEWLGASWKAAARKVHDIHLTDRLMYLDYGKDQRARIKKDPSSIGLPCLMAKILEDQEANPNAPGFTDIELAHLGANMGGVAVDTTAVTLKSMMLLFACYPEVMRKVQAEVDRVGNGKPPTAEHLDQLVYLRACISETLRFRPTTPSALPHTLDKDDIFKGYFFTKGTVFLANAWTLNHNEEDYDRPEEWIPERFLENAYGLRPERFAPATLGSRRALYAFGSGRRICPGIDFAFTSLLLASSKILWAHDVLPPLEGVDISIETGYEDGVVTAPKNPAVLLRLRDEKRKDGIMEDFERTNAVARSLIP</sequence>
<dbReference type="PANTHER" id="PTHR46300:SF2">
    <property type="entry name" value="CYTOCHROME P450 MONOOXYGENASE ALNH-RELATED"/>
    <property type="match status" value="1"/>
</dbReference>
<dbReference type="InterPro" id="IPR001128">
    <property type="entry name" value="Cyt_P450"/>
</dbReference>
<name>A0A2V1DRA3_9PLEO</name>
<dbReference type="InterPro" id="IPR050364">
    <property type="entry name" value="Cytochrome_P450_fung"/>
</dbReference>
<keyword evidence="8" id="KW-1133">Transmembrane helix</keyword>
<dbReference type="GO" id="GO:0020037">
    <property type="term" value="F:heme binding"/>
    <property type="evidence" value="ECO:0007669"/>
    <property type="project" value="InterPro"/>
</dbReference>
<keyword evidence="8" id="KW-0812">Transmembrane</keyword>
<evidence type="ECO:0000256" key="4">
    <source>
        <dbReference type="ARBA" id="ARBA00023004"/>
    </source>
</evidence>
<dbReference type="Gene3D" id="1.10.630.10">
    <property type="entry name" value="Cytochrome P450"/>
    <property type="match status" value="1"/>
</dbReference>
<keyword evidence="5 7" id="KW-0503">Monooxygenase</keyword>
<dbReference type="InterPro" id="IPR017972">
    <property type="entry name" value="Cyt_P450_CS"/>
</dbReference>